<reference evidence="2" key="1">
    <citation type="journal article" date="2019" name="Int. J. Syst. Evol. Microbiol.">
        <title>The Global Catalogue of Microorganisms (GCM) 10K type strain sequencing project: providing services to taxonomists for standard genome sequencing and annotation.</title>
        <authorList>
            <consortium name="The Broad Institute Genomics Platform"/>
            <consortium name="The Broad Institute Genome Sequencing Center for Infectious Disease"/>
            <person name="Wu L."/>
            <person name="Ma J."/>
        </authorList>
    </citation>
    <scope>NUCLEOTIDE SEQUENCE [LARGE SCALE GENOMIC DNA]</scope>
    <source>
        <strain evidence="2">JCM 14319</strain>
    </source>
</reference>
<name>A0ABP4WZV3_9MICO</name>
<proteinExistence type="predicted"/>
<organism evidence="1 2">
    <name type="scientific">Agromyces humatus</name>
    <dbReference type="NCBI Taxonomy" id="279573"/>
    <lineage>
        <taxon>Bacteria</taxon>
        <taxon>Bacillati</taxon>
        <taxon>Actinomycetota</taxon>
        <taxon>Actinomycetes</taxon>
        <taxon>Micrococcales</taxon>
        <taxon>Microbacteriaceae</taxon>
        <taxon>Agromyces</taxon>
    </lineage>
</organism>
<dbReference type="Proteomes" id="UP001500506">
    <property type="component" value="Unassembled WGS sequence"/>
</dbReference>
<dbReference type="EMBL" id="BAAANH010000006">
    <property type="protein sequence ID" value="GAA1767024.1"/>
    <property type="molecule type" value="Genomic_DNA"/>
</dbReference>
<protein>
    <submittedName>
        <fullName evidence="1">Uncharacterized protein</fullName>
    </submittedName>
</protein>
<keyword evidence="2" id="KW-1185">Reference proteome</keyword>
<sequence length="255" mass="27305">MIRRPAVTASTSNADDSAYRALHDVVIATEDIDDARVVGGQMVGLLLAAFPTAAAIIRRTADADAAVSTQVAASGALHAAFARAGYEPKRGNRYEAQDGRAIDVLVPSDNRFGQVELGGRGFDAVPGLRLVLAADPILLDLDVTLTDETRLQLTVKVPSVELALVLKTLSYSSRHAPKDLVDIHNLLQIARRHGADEIGGWRIDKPELRGSRGDAQRELHQLAATAHRNLTLNASGVRPEVLVALIRAKVGQPRT</sequence>
<evidence type="ECO:0000313" key="1">
    <source>
        <dbReference type="EMBL" id="GAA1767024.1"/>
    </source>
</evidence>
<accession>A0ABP4WZV3</accession>
<gene>
    <name evidence="1" type="ORF">GCM10009747_29260</name>
</gene>
<evidence type="ECO:0000313" key="2">
    <source>
        <dbReference type="Proteomes" id="UP001500506"/>
    </source>
</evidence>
<comment type="caution">
    <text evidence="1">The sequence shown here is derived from an EMBL/GenBank/DDBJ whole genome shotgun (WGS) entry which is preliminary data.</text>
</comment>